<evidence type="ECO:0000256" key="3">
    <source>
        <dbReference type="ARBA" id="ARBA00022801"/>
    </source>
</evidence>
<evidence type="ECO:0000259" key="4">
    <source>
        <dbReference type="PROSITE" id="PS51352"/>
    </source>
</evidence>
<evidence type="ECO:0000256" key="2">
    <source>
        <dbReference type="ARBA" id="ARBA00022670"/>
    </source>
</evidence>
<name>A0A9P6VX38_RHOMI</name>
<keyword evidence="8" id="KW-1185">Reference proteome</keyword>
<dbReference type="GO" id="GO:0008233">
    <property type="term" value="F:peptidase activity"/>
    <property type="evidence" value="ECO:0007669"/>
    <property type="project" value="UniProtKB-KW"/>
</dbReference>
<evidence type="ECO:0000313" key="8">
    <source>
        <dbReference type="Proteomes" id="UP000777482"/>
    </source>
</evidence>
<dbReference type="OrthoDB" id="21221at2759"/>
<gene>
    <name evidence="7" type="ORF">C6P46_005840</name>
</gene>
<sequence length="647" mass="69027">MGAVGEPVQLYIYDLSNGLAAMWGRSLTGQDVEGIWHTSLVLHGMEVFFGQGVSIVSPPGTTHHGVPKKKLSCGITHLDKETFLEYIDNLRETYRADAYHLLSFNCNTFTNDVLGFLNGSSIPAYIRNQPSEIMSTPFGQQMRPMIEQMFVGRRTPSAGAAVNNLMPQLGLTPPTAPPTSQTPVPVPRLADDAPSVESVASNLQICTSAASLRTLLSSSPALAIMFTSPSCPPCNAIKPHFEALARKHASPRERIDFVLAETHVGAGAEVARSPEFGGPITATPTFVFFSRGKPVGECKGANRQELETQIAMLALTTYPPHPHTKLSLPALDKLASNLNPITFTSFPSLDTLEQKLESSLRSSSLQPETTDALSKRVLGYLRGLPASGAPTGVLPPGLLNVWPSATMTALQTLPPSAKFPVLDLVRLALARDASRLSSSPAFLAWIPSLLSHLASDLDNDTPERSYLLTALRVISNALVSPTLTARILAPDALSSVTRLVLRALLDPQDPKMRSAGAGTAWSMVARVFAARVGDASLGLEQIQQDALGGQGGESEEEWEAEMASGLLEALGEESDSVEVVHRLAASLGLLLYKSPYADEIRSLLEVLDIAATLTRKEDMVAKAASGAETAKDVVAVLCDVKTLTGAQ</sequence>
<comment type="similarity">
    <text evidence="1">Belongs to the DeSI family.</text>
</comment>
<keyword evidence="3" id="KW-0378">Hydrolase</keyword>
<dbReference type="Gene3D" id="3.40.30.10">
    <property type="entry name" value="Glutaredoxin"/>
    <property type="match status" value="1"/>
</dbReference>
<dbReference type="InterPro" id="IPR042266">
    <property type="entry name" value="PPPDE_sf"/>
</dbReference>
<dbReference type="PROSITE" id="PS51858">
    <property type="entry name" value="PPPDE"/>
    <property type="match status" value="1"/>
</dbReference>
<dbReference type="InterPro" id="IPR013535">
    <property type="entry name" value="PUL_dom"/>
</dbReference>
<feature type="domain" description="Thioredoxin" evidence="4">
    <location>
        <begin position="187"/>
        <end position="315"/>
    </location>
</feature>
<dbReference type="Pfam" id="PF08324">
    <property type="entry name" value="PUL"/>
    <property type="match status" value="1"/>
</dbReference>
<dbReference type="InterPro" id="IPR008580">
    <property type="entry name" value="PPPDE_dom"/>
</dbReference>
<evidence type="ECO:0000259" key="5">
    <source>
        <dbReference type="PROSITE" id="PS51396"/>
    </source>
</evidence>
<dbReference type="SMART" id="SM01179">
    <property type="entry name" value="DUF862"/>
    <property type="match status" value="1"/>
</dbReference>
<reference evidence="7 8" key="1">
    <citation type="submission" date="2020-11" db="EMBL/GenBank/DDBJ databases">
        <title>Kefir isolates.</title>
        <authorList>
            <person name="Marcisauskas S."/>
            <person name="Kim Y."/>
            <person name="Blasche S."/>
        </authorList>
    </citation>
    <scope>NUCLEOTIDE SEQUENCE [LARGE SCALE GENOMIC DNA]</scope>
    <source>
        <strain evidence="7 8">KR</strain>
    </source>
</reference>
<dbReference type="Proteomes" id="UP000777482">
    <property type="component" value="Unassembled WGS sequence"/>
</dbReference>
<dbReference type="PANTHER" id="PTHR12378">
    <property type="entry name" value="DESUMOYLATING ISOPEPTIDASE"/>
    <property type="match status" value="1"/>
</dbReference>
<keyword evidence="2" id="KW-0645">Protease</keyword>
<dbReference type="Gene3D" id="1.25.10.10">
    <property type="entry name" value="Leucine-rich Repeat Variant"/>
    <property type="match status" value="1"/>
</dbReference>
<dbReference type="Gene3D" id="3.90.1720.30">
    <property type="entry name" value="PPPDE domains"/>
    <property type="match status" value="1"/>
</dbReference>
<accession>A0A9P6VX38</accession>
<proteinExistence type="inferred from homology"/>
<evidence type="ECO:0000259" key="6">
    <source>
        <dbReference type="PROSITE" id="PS51858"/>
    </source>
</evidence>
<organism evidence="7 8">
    <name type="scientific">Rhodotorula mucilaginosa</name>
    <name type="common">Yeast</name>
    <name type="synonym">Rhodotorula rubra</name>
    <dbReference type="NCBI Taxonomy" id="5537"/>
    <lineage>
        <taxon>Eukaryota</taxon>
        <taxon>Fungi</taxon>
        <taxon>Dikarya</taxon>
        <taxon>Basidiomycota</taxon>
        <taxon>Pucciniomycotina</taxon>
        <taxon>Microbotryomycetes</taxon>
        <taxon>Sporidiobolales</taxon>
        <taxon>Sporidiobolaceae</taxon>
        <taxon>Rhodotorula</taxon>
    </lineage>
</organism>
<evidence type="ECO:0000256" key="1">
    <source>
        <dbReference type="ARBA" id="ARBA00008140"/>
    </source>
</evidence>
<dbReference type="EMBL" id="PUHQ01000068">
    <property type="protein sequence ID" value="KAG0658289.1"/>
    <property type="molecule type" value="Genomic_DNA"/>
</dbReference>
<dbReference type="CDD" id="cd02947">
    <property type="entry name" value="TRX_family"/>
    <property type="match status" value="1"/>
</dbReference>
<dbReference type="SUPFAM" id="SSF52833">
    <property type="entry name" value="Thioredoxin-like"/>
    <property type="match status" value="1"/>
</dbReference>
<evidence type="ECO:0008006" key="9">
    <source>
        <dbReference type="Google" id="ProtNLM"/>
    </source>
</evidence>
<dbReference type="Pfam" id="PF05903">
    <property type="entry name" value="Peptidase_C97"/>
    <property type="match status" value="1"/>
</dbReference>
<evidence type="ECO:0000313" key="7">
    <source>
        <dbReference type="EMBL" id="KAG0658289.1"/>
    </source>
</evidence>
<dbReference type="InterPro" id="IPR013766">
    <property type="entry name" value="Thioredoxin_domain"/>
</dbReference>
<feature type="domain" description="PPPDE" evidence="6">
    <location>
        <begin position="6"/>
        <end position="147"/>
    </location>
</feature>
<dbReference type="InterPro" id="IPR036249">
    <property type="entry name" value="Thioredoxin-like_sf"/>
</dbReference>
<dbReference type="PROSITE" id="PS51396">
    <property type="entry name" value="PUL"/>
    <property type="match status" value="1"/>
</dbReference>
<dbReference type="InterPro" id="IPR011989">
    <property type="entry name" value="ARM-like"/>
</dbReference>
<dbReference type="GO" id="GO:0070646">
    <property type="term" value="P:protein modification by small protein removal"/>
    <property type="evidence" value="ECO:0007669"/>
    <property type="project" value="TreeGrafter"/>
</dbReference>
<dbReference type="Pfam" id="PF00085">
    <property type="entry name" value="Thioredoxin"/>
    <property type="match status" value="1"/>
</dbReference>
<feature type="domain" description="PUL" evidence="5">
    <location>
        <begin position="316"/>
        <end position="636"/>
    </location>
</feature>
<comment type="caution">
    <text evidence="7">The sequence shown here is derived from an EMBL/GenBank/DDBJ whole genome shotgun (WGS) entry which is preliminary data.</text>
</comment>
<dbReference type="AlphaFoldDB" id="A0A9P6VX38"/>
<dbReference type="GO" id="GO:0006508">
    <property type="term" value="P:proteolysis"/>
    <property type="evidence" value="ECO:0007669"/>
    <property type="project" value="UniProtKB-KW"/>
</dbReference>
<dbReference type="PANTHER" id="PTHR12378:SF7">
    <property type="entry name" value="DESUMOYLATING ISOPEPTIDASE 1"/>
    <property type="match status" value="1"/>
</dbReference>
<protein>
    <recommendedName>
        <fullName evidence="9">Thioredoxin family protein</fullName>
    </recommendedName>
</protein>
<dbReference type="PROSITE" id="PS51352">
    <property type="entry name" value="THIOREDOXIN_2"/>
    <property type="match status" value="1"/>
</dbReference>